<proteinExistence type="inferred from homology"/>
<evidence type="ECO:0000256" key="5">
    <source>
        <dbReference type="ARBA" id="ARBA00022692"/>
    </source>
</evidence>
<dbReference type="PROSITE" id="PS00054">
    <property type="entry name" value="RIBOSOMAL_S11"/>
    <property type="match status" value="1"/>
</dbReference>
<dbReference type="PANTHER" id="PTHR22926:SF5">
    <property type="entry name" value="PHOSPHO-N-ACETYLMURAMOYL-PENTAPEPTIDE-TRANSFERASE HOMOLOG"/>
    <property type="match status" value="1"/>
</dbReference>
<evidence type="ECO:0000256" key="7">
    <source>
        <dbReference type="ARBA" id="ARBA00022989"/>
    </source>
</evidence>
<evidence type="ECO:0000256" key="10">
    <source>
        <dbReference type="RuleBase" id="RU003629"/>
    </source>
</evidence>
<evidence type="ECO:0000256" key="2">
    <source>
        <dbReference type="ARBA" id="ARBA00005583"/>
    </source>
</evidence>
<dbReference type="InterPro" id="IPR018480">
    <property type="entry name" value="PNAcMuramoyl-5peptid_Trfase_CS"/>
</dbReference>
<keyword evidence="5 11" id="KW-0812">Transmembrane</keyword>
<dbReference type="AlphaFoldDB" id="A0AAE1VA76"/>
<evidence type="ECO:0000313" key="12">
    <source>
        <dbReference type="EMBL" id="KAK4361327.1"/>
    </source>
</evidence>
<dbReference type="GO" id="GO:0005840">
    <property type="term" value="C:ribosome"/>
    <property type="evidence" value="ECO:0007669"/>
    <property type="project" value="UniProtKB-KW"/>
</dbReference>
<comment type="similarity">
    <text evidence="2">Belongs to the glycosyltransferase 4 family. MraY subfamily.</text>
</comment>
<keyword evidence="13" id="KW-1185">Reference proteome</keyword>
<dbReference type="Pfam" id="PF10555">
    <property type="entry name" value="MraY_sig1"/>
    <property type="match status" value="1"/>
</dbReference>
<dbReference type="HAMAP" id="MF_00038">
    <property type="entry name" value="MraY"/>
    <property type="match status" value="1"/>
</dbReference>
<evidence type="ECO:0000256" key="6">
    <source>
        <dbReference type="ARBA" id="ARBA00022980"/>
    </source>
</evidence>
<evidence type="ECO:0000256" key="3">
    <source>
        <dbReference type="ARBA" id="ARBA00006194"/>
    </source>
</evidence>
<feature type="transmembrane region" description="Helical" evidence="11">
    <location>
        <begin position="409"/>
        <end position="431"/>
    </location>
</feature>
<evidence type="ECO:0000256" key="8">
    <source>
        <dbReference type="ARBA" id="ARBA00023136"/>
    </source>
</evidence>
<dbReference type="PANTHER" id="PTHR22926">
    <property type="entry name" value="PHOSPHO-N-ACETYLMURAMOYL-PENTAPEPTIDE-TRANSFERASE"/>
    <property type="match status" value="1"/>
</dbReference>
<dbReference type="FunFam" id="3.30.420.80:FF:000002">
    <property type="entry name" value="40S ribosomal protein S14"/>
    <property type="match status" value="1"/>
</dbReference>
<sequence length="695" mass="75136">MVVMRSHNLDLNSGFYRLGYSQNPKGSLNLKFQRLLINFNPLHLQLSSHFPFKICRSSARRYGSCLPPRLLQVRAMDEDVGVSSFHDWGDNNGAIEYRFSSSEGEDSDGDIILQPITDVDLPTPKEQLYPSDDSITTAAHRLSVLGRAYKRKKTKYGILNNIGLITFSTVLLSLVDCCAWKIVRLPLSPLYLMRPFLISAVAVSCVGYVCVPLFRSLKLQSVIRKEGPARHSCKKGTPTMGGLYFIPIGVIVAEIIVGFSSLEVLGASAATLTFAAIGLLDDLISMRNNNVGLSARFRIILEVAAGSFFSFWLKAVVPLPAPLGLICLGRLYPFLTLFCFVSMANGINLTDGLDGLAGGTATLAFIAMSIAVLPICSELSIFGASMAGACAGFLLHNRYKASIFMGDTGALALGAALASMAACTGMFFPLFISSGVFVLEALSVILQVSFFKTTKYFRGTGWRLFRMAPLHDHLELCGVKEPVIVAAAYAFSCILALSAGYVGLTSLKPPPPPPPPPPPYSRPTVSAQVSSATTPWIASVQSMSYLSKRRTREPKEETVTLGPSVREGELVFGVAHIFASFNDTFIHVTDLSGRETMVRITGGMKVKADRDESSPYAAMLAAQDVSVRCKELGINALHIKLRATGGNKTKTPGPGAQSALRALARSGMKIGRIEDVTPIPTDSTRRKGGRRGRRL</sequence>
<keyword evidence="4" id="KW-0808">Transferase</keyword>
<feature type="transmembrane region" description="Helical" evidence="11">
    <location>
        <begin position="238"/>
        <end position="259"/>
    </location>
</feature>
<dbReference type="NCBIfam" id="TIGR00445">
    <property type="entry name" value="mraY"/>
    <property type="match status" value="1"/>
</dbReference>
<dbReference type="SUPFAM" id="SSF53137">
    <property type="entry name" value="Translational machinery components"/>
    <property type="match status" value="1"/>
</dbReference>
<dbReference type="GO" id="GO:1990904">
    <property type="term" value="C:ribonucleoprotein complex"/>
    <property type="evidence" value="ECO:0007669"/>
    <property type="project" value="UniProtKB-KW"/>
</dbReference>
<dbReference type="EMBL" id="JAVYJV010000010">
    <property type="protein sequence ID" value="KAK4361327.1"/>
    <property type="molecule type" value="Genomic_DNA"/>
</dbReference>
<dbReference type="CDD" id="cd06852">
    <property type="entry name" value="GT_MraY"/>
    <property type="match status" value="1"/>
</dbReference>
<dbReference type="GO" id="GO:0008963">
    <property type="term" value="F:phospho-N-acetylmuramoyl-pentapeptide-transferase activity"/>
    <property type="evidence" value="ECO:0007669"/>
    <property type="project" value="InterPro"/>
</dbReference>
<feature type="transmembrane region" description="Helical" evidence="11">
    <location>
        <begin position="483"/>
        <end position="504"/>
    </location>
</feature>
<keyword evidence="9 10" id="KW-0687">Ribonucleoprotein</keyword>
<name>A0AAE1VA76_9SOLA</name>
<dbReference type="GO" id="GO:0071555">
    <property type="term" value="P:cell wall organization"/>
    <property type="evidence" value="ECO:0007669"/>
    <property type="project" value="TreeGrafter"/>
</dbReference>
<dbReference type="InterPro" id="IPR036967">
    <property type="entry name" value="Ribosomal_uS11_sf"/>
</dbReference>
<feature type="transmembrane region" description="Helical" evidence="11">
    <location>
        <begin position="353"/>
        <end position="373"/>
    </location>
</feature>
<dbReference type="GO" id="GO:0003735">
    <property type="term" value="F:structural constituent of ribosome"/>
    <property type="evidence" value="ECO:0007669"/>
    <property type="project" value="InterPro"/>
</dbReference>
<feature type="transmembrane region" description="Helical" evidence="11">
    <location>
        <begin position="158"/>
        <end position="183"/>
    </location>
</feature>
<feature type="transmembrane region" description="Helical" evidence="11">
    <location>
        <begin position="437"/>
        <end position="457"/>
    </location>
</feature>
<organism evidence="12 13">
    <name type="scientific">Anisodus tanguticus</name>
    <dbReference type="NCBI Taxonomy" id="243964"/>
    <lineage>
        <taxon>Eukaryota</taxon>
        <taxon>Viridiplantae</taxon>
        <taxon>Streptophyta</taxon>
        <taxon>Embryophyta</taxon>
        <taxon>Tracheophyta</taxon>
        <taxon>Spermatophyta</taxon>
        <taxon>Magnoliopsida</taxon>
        <taxon>eudicotyledons</taxon>
        <taxon>Gunneridae</taxon>
        <taxon>Pentapetalae</taxon>
        <taxon>asterids</taxon>
        <taxon>lamiids</taxon>
        <taxon>Solanales</taxon>
        <taxon>Solanaceae</taxon>
        <taxon>Solanoideae</taxon>
        <taxon>Hyoscyameae</taxon>
        <taxon>Anisodus</taxon>
    </lineage>
</organism>
<feature type="transmembrane region" description="Helical" evidence="11">
    <location>
        <begin position="195"/>
        <end position="217"/>
    </location>
</feature>
<evidence type="ECO:0000256" key="11">
    <source>
        <dbReference type="SAM" id="Phobius"/>
    </source>
</evidence>
<dbReference type="GO" id="GO:0006412">
    <property type="term" value="P:translation"/>
    <property type="evidence" value="ECO:0007669"/>
    <property type="project" value="InterPro"/>
</dbReference>
<dbReference type="Gene3D" id="3.30.420.80">
    <property type="entry name" value="Ribosomal protein S11"/>
    <property type="match status" value="1"/>
</dbReference>
<accession>A0AAE1VA76</accession>
<keyword evidence="8 11" id="KW-0472">Membrane</keyword>
<dbReference type="InterPro" id="IPR018102">
    <property type="entry name" value="Ribosomal_uS11_CS"/>
</dbReference>
<feature type="transmembrane region" description="Helical" evidence="11">
    <location>
        <begin position="265"/>
        <end position="283"/>
    </location>
</feature>
<dbReference type="PROSITE" id="PS01348">
    <property type="entry name" value="MRAY_2"/>
    <property type="match status" value="1"/>
</dbReference>
<protein>
    <submittedName>
        <fullName evidence="12">Uncharacterized protein</fullName>
    </submittedName>
</protein>
<dbReference type="NCBIfam" id="NF007176">
    <property type="entry name" value="PRK09607.1"/>
    <property type="match status" value="1"/>
</dbReference>
<comment type="similarity">
    <text evidence="3 10">Belongs to the universal ribosomal protein uS11 family.</text>
</comment>
<dbReference type="Pfam" id="PF00411">
    <property type="entry name" value="Ribosomal_S11"/>
    <property type="match status" value="1"/>
</dbReference>
<keyword evidence="6 10" id="KW-0689">Ribosomal protein</keyword>
<dbReference type="InterPro" id="IPR000715">
    <property type="entry name" value="Glycosyl_transferase_4"/>
</dbReference>
<evidence type="ECO:0000256" key="1">
    <source>
        <dbReference type="ARBA" id="ARBA00004141"/>
    </source>
</evidence>
<dbReference type="InterPro" id="IPR001971">
    <property type="entry name" value="Ribosomal_uS11"/>
</dbReference>
<comment type="caution">
    <text evidence="12">The sequence shown here is derived from an EMBL/GenBank/DDBJ whole genome shotgun (WGS) entry which is preliminary data.</text>
</comment>
<dbReference type="GO" id="GO:0044038">
    <property type="term" value="P:cell wall macromolecule biosynthetic process"/>
    <property type="evidence" value="ECO:0007669"/>
    <property type="project" value="TreeGrafter"/>
</dbReference>
<dbReference type="GO" id="GO:0005886">
    <property type="term" value="C:plasma membrane"/>
    <property type="evidence" value="ECO:0007669"/>
    <property type="project" value="TreeGrafter"/>
</dbReference>
<dbReference type="Pfam" id="PF00953">
    <property type="entry name" value="Glycos_transf_4"/>
    <property type="match status" value="1"/>
</dbReference>
<keyword evidence="7 11" id="KW-1133">Transmembrane helix</keyword>
<feature type="transmembrane region" description="Helical" evidence="11">
    <location>
        <begin position="379"/>
        <end position="397"/>
    </location>
</feature>
<dbReference type="InterPro" id="IPR003524">
    <property type="entry name" value="PNAcMuramoyl-5peptid_Trfase"/>
</dbReference>
<evidence type="ECO:0000313" key="13">
    <source>
        <dbReference type="Proteomes" id="UP001291623"/>
    </source>
</evidence>
<gene>
    <name evidence="12" type="ORF">RND71_020279</name>
</gene>
<dbReference type="HAMAP" id="MF_01310">
    <property type="entry name" value="Ribosomal_uS11"/>
    <property type="match status" value="1"/>
</dbReference>
<feature type="transmembrane region" description="Helical" evidence="11">
    <location>
        <begin position="295"/>
        <end position="313"/>
    </location>
</feature>
<comment type="subcellular location">
    <subcellularLocation>
        <location evidence="1">Membrane</location>
        <topology evidence="1">Multi-pass membrane protein</topology>
    </subcellularLocation>
</comment>
<reference evidence="12" key="1">
    <citation type="submission" date="2023-12" db="EMBL/GenBank/DDBJ databases">
        <title>Genome assembly of Anisodus tanguticus.</title>
        <authorList>
            <person name="Wang Y.-J."/>
        </authorList>
    </citation>
    <scope>NUCLEOTIDE SEQUENCE</scope>
    <source>
        <strain evidence="12">KB-2021</strain>
        <tissue evidence="12">Leaf</tissue>
    </source>
</reference>
<dbReference type="Proteomes" id="UP001291623">
    <property type="component" value="Unassembled WGS sequence"/>
</dbReference>
<evidence type="ECO:0000256" key="9">
    <source>
        <dbReference type="ARBA" id="ARBA00023274"/>
    </source>
</evidence>
<dbReference type="PROSITE" id="PS01347">
    <property type="entry name" value="MRAY_1"/>
    <property type="match status" value="1"/>
</dbReference>
<evidence type="ECO:0000256" key="4">
    <source>
        <dbReference type="ARBA" id="ARBA00022679"/>
    </source>
</evidence>